<evidence type="ECO:0000313" key="1">
    <source>
        <dbReference type="EMBL" id="CCJ74878.1"/>
    </source>
</evidence>
<organism evidence="1 2">
    <name type="scientific">Cronobacter condimenti 1330</name>
    <dbReference type="NCBI Taxonomy" id="1073999"/>
    <lineage>
        <taxon>Bacteria</taxon>
        <taxon>Pseudomonadati</taxon>
        <taxon>Pseudomonadota</taxon>
        <taxon>Gammaproteobacteria</taxon>
        <taxon>Enterobacterales</taxon>
        <taxon>Enterobacteriaceae</taxon>
        <taxon>Cronobacter</taxon>
    </lineage>
</organism>
<comment type="caution">
    <text evidence="1">The sequence shown here is derived from an EMBL/GenBank/DDBJ whole genome shotgun (WGS) entry which is preliminary data.</text>
</comment>
<dbReference type="EMBL" id="CAKW01000154">
    <property type="protein sequence ID" value="CCJ74878.1"/>
    <property type="molecule type" value="Genomic_DNA"/>
</dbReference>
<proteinExistence type="predicted"/>
<dbReference type="AlphaFoldDB" id="K8A429"/>
<sequence>MFIKQPYPDGVGLKYVHRFFIFGREQLLQQRQLFIRGCRKLNKFELVAGLLLKAFFDVLAILFTTRGDGTFHAQGIGKSELACTRQRRGQNSESELFHDFLLCTEQGSEALRRRIQRDVRQIITILS</sequence>
<protein>
    <submittedName>
        <fullName evidence="1">Uncharacterized protein</fullName>
    </submittedName>
</protein>
<evidence type="ECO:0000313" key="2">
    <source>
        <dbReference type="Proteomes" id="UP000009340"/>
    </source>
</evidence>
<accession>K8A429</accession>
<name>K8A429_9ENTR</name>
<reference evidence="1" key="1">
    <citation type="submission" date="2012-07" db="EMBL/GenBank/DDBJ databases">
        <authorList>
            <person name="Cummings C."/>
        </authorList>
    </citation>
    <scope>NUCLEOTIDE SEQUENCE</scope>
    <source>
        <strain evidence="1">1330</strain>
    </source>
</reference>
<dbReference type="Proteomes" id="UP000009340">
    <property type="component" value="Unassembled WGS sequence"/>
</dbReference>
<gene>
    <name evidence="1" type="ORF">BN137_4284</name>
</gene>